<evidence type="ECO:0000313" key="3">
    <source>
        <dbReference type="EMBL" id="PTX18510.1"/>
    </source>
</evidence>
<evidence type="ECO:0000256" key="1">
    <source>
        <dbReference type="SAM" id="Phobius"/>
    </source>
</evidence>
<sequence length="190" mass="22248">MENEIIDFITSYIPLSGEEVSIIKEQNLIKSYNKGEVLLSEGEFSKECYFILKGCIRSYYLMDGEERTTEFYTENQSIRPVSYLTNQPSEYYLSCLEDCVVAVGSTERNKRLIERLPKLASLIMQMDSELLVQHQVSFDQFKHLNPEMRYLKLLETRADLFDRVPLYHIATYLGITAVSLSRMRKRISRK</sequence>
<dbReference type="Pfam" id="PF00027">
    <property type="entry name" value="cNMP_binding"/>
    <property type="match status" value="1"/>
</dbReference>
<name>A0A2T5YGS1_9BACT</name>
<feature type="domain" description="Cyclic nucleotide-binding" evidence="2">
    <location>
        <begin position="30"/>
        <end position="113"/>
    </location>
</feature>
<dbReference type="AlphaFoldDB" id="A0A2T5YGS1"/>
<keyword evidence="1" id="KW-0472">Membrane</keyword>
<dbReference type="PROSITE" id="PS50042">
    <property type="entry name" value="CNMP_BINDING_3"/>
    <property type="match status" value="1"/>
</dbReference>
<keyword evidence="1" id="KW-0812">Transmembrane</keyword>
<dbReference type="OrthoDB" id="758145at2"/>
<evidence type="ECO:0000259" key="2">
    <source>
        <dbReference type="PROSITE" id="PS50042"/>
    </source>
</evidence>
<evidence type="ECO:0000313" key="4">
    <source>
        <dbReference type="Proteomes" id="UP000244225"/>
    </source>
</evidence>
<dbReference type="EMBL" id="QBKI01000006">
    <property type="protein sequence ID" value="PTX18510.1"/>
    <property type="molecule type" value="Genomic_DNA"/>
</dbReference>
<feature type="transmembrane region" description="Helical" evidence="1">
    <location>
        <begin position="164"/>
        <end position="181"/>
    </location>
</feature>
<dbReference type="InterPro" id="IPR014710">
    <property type="entry name" value="RmlC-like_jellyroll"/>
</dbReference>
<dbReference type="SUPFAM" id="SSF51206">
    <property type="entry name" value="cAMP-binding domain-like"/>
    <property type="match status" value="1"/>
</dbReference>
<dbReference type="Gene3D" id="2.60.120.10">
    <property type="entry name" value="Jelly Rolls"/>
    <property type="match status" value="1"/>
</dbReference>
<dbReference type="Proteomes" id="UP000244225">
    <property type="component" value="Unassembled WGS sequence"/>
</dbReference>
<keyword evidence="4" id="KW-1185">Reference proteome</keyword>
<comment type="caution">
    <text evidence="3">The sequence shown here is derived from an EMBL/GenBank/DDBJ whole genome shotgun (WGS) entry which is preliminary data.</text>
</comment>
<proteinExistence type="predicted"/>
<dbReference type="InterPro" id="IPR018490">
    <property type="entry name" value="cNMP-bd_dom_sf"/>
</dbReference>
<dbReference type="RefSeq" id="WP_108212368.1">
    <property type="nucleotide sequence ID" value="NZ_QBKI01000006.1"/>
</dbReference>
<reference evidence="3 4" key="1">
    <citation type="submission" date="2018-04" db="EMBL/GenBank/DDBJ databases">
        <title>Genomic Encyclopedia of Archaeal and Bacterial Type Strains, Phase II (KMG-II): from individual species to whole genera.</title>
        <authorList>
            <person name="Goeker M."/>
        </authorList>
    </citation>
    <scope>NUCLEOTIDE SEQUENCE [LARGE SCALE GENOMIC DNA]</scope>
    <source>
        <strain evidence="3 4">DSM 100162</strain>
    </source>
</reference>
<gene>
    <name evidence="3" type="ORF">C8N40_106311</name>
</gene>
<organism evidence="3 4">
    <name type="scientific">Pontibacter mucosus</name>
    <dbReference type="NCBI Taxonomy" id="1649266"/>
    <lineage>
        <taxon>Bacteria</taxon>
        <taxon>Pseudomonadati</taxon>
        <taxon>Bacteroidota</taxon>
        <taxon>Cytophagia</taxon>
        <taxon>Cytophagales</taxon>
        <taxon>Hymenobacteraceae</taxon>
        <taxon>Pontibacter</taxon>
    </lineage>
</organism>
<keyword evidence="1" id="KW-1133">Transmembrane helix</keyword>
<accession>A0A2T5YGS1</accession>
<protein>
    <submittedName>
        <fullName evidence="3">CRP-like cAMP-binding protein</fullName>
    </submittedName>
</protein>
<dbReference type="CDD" id="cd00038">
    <property type="entry name" value="CAP_ED"/>
    <property type="match status" value="1"/>
</dbReference>
<dbReference type="InterPro" id="IPR000595">
    <property type="entry name" value="cNMP-bd_dom"/>
</dbReference>